<keyword evidence="2" id="KW-0479">Metal-binding</keyword>
<sequence length="134" mass="15002">MLKTYQGSCHCGAVRYEADIDLSQGTSRCNCSICRKTRYWGTVIKPEAFRLLTDEAQLGDYQFASKQGHQLFCKSCGLRSFSRGNVPEIGGAFVSINIACLDGVSDEELAALPIKYLNGRDYDWFHEPKVTSYL</sequence>
<accession>A0A829YEU4</accession>
<keyword evidence="6" id="KW-1185">Reference proteome</keyword>
<keyword evidence="3" id="KW-0862">Zinc</keyword>
<evidence type="ECO:0000259" key="4">
    <source>
        <dbReference type="PROSITE" id="PS51891"/>
    </source>
</evidence>
<dbReference type="InterPro" id="IPR052355">
    <property type="entry name" value="CENP-V-like"/>
</dbReference>
<proteinExistence type="inferred from homology"/>
<evidence type="ECO:0000256" key="3">
    <source>
        <dbReference type="ARBA" id="ARBA00022833"/>
    </source>
</evidence>
<reference evidence="6" key="1">
    <citation type="submission" date="2020-01" db="EMBL/GenBank/DDBJ databases">
        <title>'Steroidobacter agaridevorans' sp. nov., agar-degrading bacteria isolated from rhizosphere soils.</title>
        <authorList>
            <person name="Ikenaga M."/>
            <person name="Kataoka M."/>
            <person name="Murouchi A."/>
            <person name="Katsuragi S."/>
            <person name="Sakai M."/>
        </authorList>
    </citation>
    <scope>NUCLEOTIDE SEQUENCE [LARGE SCALE GENOMIC DNA]</scope>
    <source>
        <strain evidence="6">YU21-B</strain>
    </source>
</reference>
<dbReference type="PROSITE" id="PS51891">
    <property type="entry name" value="CENP_V_GFA"/>
    <property type="match status" value="1"/>
</dbReference>
<organism evidence="5 6">
    <name type="scientific">Steroidobacter agaridevorans</name>
    <dbReference type="NCBI Taxonomy" id="2695856"/>
    <lineage>
        <taxon>Bacteria</taxon>
        <taxon>Pseudomonadati</taxon>
        <taxon>Pseudomonadota</taxon>
        <taxon>Gammaproteobacteria</taxon>
        <taxon>Steroidobacterales</taxon>
        <taxon>Steroidobacteraceae</taxon>
        <taxon>Steroidobacter</taxon>
    </lineage>
</organism>
<dbReference type="RefSeq" id="WP_161813438.1">
    <property type="nucleotide sequence ID" value="NZ_BLJN01000003.1"/>
</dbReference>
<dbReference type="GO" id="GO:0016846">
    <property type="term" value="F:carbon-sulfur lyase activity"/>
    <property type="evidence" value="ECO:0007669"/>
    <property type="project" value="InterPro"/>
</dbReference>
<evidence type="ECO:0000256" key="2">
    <source>
        <dbReference type="ARBA" id="ARBA00022723"/>
    </source>
</evidence>
<dbReference type="InterPro" id="IPR006913">
    <property type="entry name" value="CENP-V/GFA"/>
</dbReference>
<dbReference type="PANTHER" id="PTHR28620:SF1">
    <property type="entry name" value="CENP-V_GFA DOMAIN-CONTAINING PROTEIN"/>
    <property type="match status" value="1"/>
</dbReference>
<dbReference type="InterPro" id="IPR011057">
    <property type="entry name" value="Mss4-like_sf"/>
</dbReference>
<name>A0A829YEU4_9GAMM</name>
<comment type="caution">
    <text evidence="5">The sequence shown here is derived from an EMBL/GenBank/DDBJ whole genome shotgun (WGS) entry which is preliminary data.</text>
</comment>
<evidence type="ECO:0000313" key="5">
    <source>
        <dbReference type="EMBL" id="GFE81827.1"/>
    </source>
</evidence>
<dbReference type="Pfam" id="PF04828">
    <property type="entry name" value="GFA"/>
    <property type="match status" value="1"/>
</dbReference>
<dbReference type="Gene3D" id="2.170.150.70">
    <property type="match status" value="1"/>
</dbReference>
<feature type="domain" description="CENP-V/GFA" evidence="4">
    <location>
        <begin position="5"/>
        <end position="123"/>
    </location>
</feature>
<dbReference type="AlphaFoldDB" id="A0A829YEU4"/>
<evidence type="ECO:0000256" key="1">
    <source>
        <dbReference type="ARBA" id="ARBA00005495"/>
    </source>
</evidence>
<dbReference type="PANTHER" id="PTHR28620">
    <property type="entry name" value="CENTROMERE PROTEIN V"/>
    <property type="match status" value="1"/>
</dbReference>
<dbReference type="EMBL" id="BLJN01000003">
    <property type="protein sequence ID" value="GFE81827.1"/>
    <property type="molecule type" value="Genomic_DNA"/>
</dbReference>
<evidence type="ECO:0000313" key="6">
    <source>
        <dbReference type="Proteomes" id="UP000445000"/>
    </source>
</evidence>
<protein>
    <submittedName>
        <fullName evidence="5">Aldehyde-activating protein</fullName>
    </submittedName>
</protein>
<gene>
    <name evidence="5" type="ORF">GCM10011487_38270</name>
</gene>
<dbReference type="SUPFAM" id="SSF51316">
    <property type="entry name" value="Mss4-like"/>
    <property type="match status" value="1"/>
</dbReference>
<comment type="similarity">
    <text evidence="1">Belongs to the Gfa family.</text>
</comment>
<dbReference type="Proteomes" id="UP000445000">
    <property type="component" value="Unassembled WGS sequence"/>
</dbReference>
<dbReference type="GO" id="GO:0046872">
    <property type="term" value="F:metal ion binding"/>
    <property type="evidence" value="ECO:0007669"/>
    <property type="project" value="UniProtKB-KW"/>
</dbReference>